<dbReference type="InterPro" id="IPR036249">
    <property type="entry name" value="Thioredoxin-like_sf"/>
</dbReference>
<accession>A0A5S3VEA8</accession>
<feature type="chain" id="PRO_5024463187" evidence="1">
    <location>
        <begin position="23"/>
        <end position="154"/>
    </location>
</feature>
<dbReference type="Proteomes" id="UP000307217">
    <property type="component" value="Unassembled WGS sequence"/>
</dbReference>
<feature type="signal peptide" evidence="1">
    <location>
        <begin position="1"/>
        <end position="22"/>
    </location>
</feature>
<dbReference type="PROSITE" id="PS51352">
    <property type="entry name" value="THIOREDOXIN_2"/>
    <property type="match status" value="1"/>
</dbReference>
<reference evidence="4" key="2">
    <citation type="submission" date="2019-06" db="EMBL/GenBank/DDBJ databases">
        <title>Co-occurence of chitin degradation, pigmentation and bioactivity in marine Pseudoalteromonas.</title>
        <authorList>
            <person name="Sonnenschein E.C."/>
            <person name="Bech P.K."/>
        </authorList>
    </citation>
    <scope>NUCLEOTIDE SEQUENCE [LARGE SCALE GENOMIC DNA]</scope>
    <source>
        <strain evidence="4">S3790</strain>
    </source>
</reference>
<dbReference type="GO" id="GO:0016491">
    <property type="term" value="F:oxidoreductase activity"/>
    <property type="evidence" value="ECO:0007669"/>
    <property type="project" value="InterPro"/>
</dbReference>
<dbReference type="InterPro" id="IPR050553">
    <property type="entry name" value="Thioredoxin_ResA/DsbE_sf"/>
</dbReference>
<protein>
    <submittedName>
        <fullName evidence="3">TlpA family protein disulfide reductase</fullName>
    </submittedName>
</protein>
<dbReference type="Pfam" id="PF08534">
    <property type="entry name" value="Redoxin"/>
    <property type="match status" value="1"/>
</dbReference>
<dbReference type="InterPro" id="IPR013766">
    <property type="entry name" value="Thioredoxin_domain"/>
</dbReference>
<feature type="domain" description="Thioredoxin" evidence="2">
    <location>
        <begin position="21"/>
        <end position="154"/>
    </location>
</feature>
<dbReference type="EMBL" id="PNBX01000001">
    <property type="protein sequence ID" value="TMO70714.1"/>
    <property type="molecule type" value="Genomic_DNA"/>
</dbReference>
<comment type="caution">
    <text evidence="3">The sequence shown here is derived from an EMBL/GenBank/DDBJ whole genome shotgun (WGS) entry which is preliminary data.</text>
</comment>
<dbReference type="OrthoDB" id="9799347at2"/>
<keyword evidence="1" id="KW-0732">Signal</keyword>
<sequence>MTYTTLSAAILVLSSLNTVAYATPSNTTTFSATSITGQQLPEGDAPIYLKFWATWCSYCLEEMPHLQETYKETHNKLQVIAVNVGFNQNIGLIRRYMNKHRYTIPTIFDAQGHLVQQFKVTGTPTHILLDSDGNEVYRSTLLTDELKQRLEALK</sequence>
<dbReference type="CDD" id="cd02966">
    <property type="entry name" value="TlpA_like_family"/>
    <property type="match status" value="1"/>
</dbReference>
<dbReference type="AlphaFoldDB" id="A0A5S3VEA8"/>
<dbReference type="Gene3D" id="3.40.30.10">
    <property type="entry name" value="Glutaredoxin"/>
    <property type="match status" value="1"/>
</dbReference>
<gene>
    <name evidence="3" type="ORF">CWC19_00260</name>
</gene>
<organism evidence="3 4">
    <name type="scientific">Pseudoalteromonas aurantia</name>
    <dbReference type="NCBI Taxonomy" id="43654"/>
    <lineage>
        <taxon>Bacteria</taxon>
        <taxon>Pseudomonadati</taxon>
        <taxon>Pseudomonadota</taxon>
        <taxon>Gammaproteobacteria</taxon>
        <taxon>Alteromonadales</taxon>
        <taxon>Pseudoalteromonadaceae</taxon>
        <taxon>Pseudoalteromonas</taxon>
    </lineage>
</organism>
<evidence type="ECO:0000313" key="4">
    <source>
        <dbReference type="Proteomes" id="UP000307217"/>
    </source>
</evidence>
<dbReference type="PANTHER" id="PTHR42852:SF13">
    <property type="entry name" value="PROTEIN DIPZ"/>
    <property type="match status" value="1"/>
</dbReference>
<evidence type="ECO:0000256" key="1">
    <source>
        <dbReference type="SAM" id="SignalP"/>
    </source>
</evidence>
<name>A0A5S3VEA8_9GAMM</name>
<proteinExistence type="predicted"/>
<reference evidence="3 4" key="1">
    <citation type="submission" date="2018-01" db="EMBL/GenBank/DDBJ databases">
        <authorList>
            <person name="Paulsen S."/>
            <person name="Gram L.K."/>
        </authorList>
    </citation>
    <scope>NUCLEOTIDE SEQUENCE [LARGE SCALE GENOMIC DNA]</scope>
    <source>
        <strain evidence="3 4">S3790</strain>
    </source>
</reference>
<dbReference type="InterPro" id="IPR013740">
    <property type="entry name" value="Redoxin"/>
</dbReference>
<dbReference type="RefSeq" id="WP_138589450.1">
    <property type="nucleotide sequence ID" value="NZ_PNBX01000001.1"/>
</dbReference>
<evidence type="ECO:0000259" key="2">
    <source>
        <dbReference type="PROSITE" id="PS51352"/>
    </source>
</evidence>
<evidence type="ECO:0000313" key="3">
    <source>
        <dbReference type="EMBL" id="TMO70714.1"/>
    </source>
</evidence>
<dbReference type="SUPFAM" id="SSF52833">
    <property type="entry name" value="Thioredoxin-like"/>
    <property type="match status" value="1"/>
</dbReference>
<dbReference type="PANTHER" id="PTHR42852">
    <property type="entry name" value="THIOL:DISULFIDE INTERCHANGE PROTEIN DSBE"/>
    <property type="match status" value="1"/>
</dbReference>